<evidence type="ECO:0000256" key="1">
    <source>
        <dbReference type="ARBA" id="ARBA00022679"/>
    </source>
</evidence>
<dbReference type="GO" id="GO:0016779">
    <property type="term" value="F:nucleotidyltransferase activity"/>
    <property type="evidence" value="ECO:0007669"/>
    <property type="project" value="UniProtKB-KW"/>
</dbReference>
<reference evidence="6" key="1">
    <citation type="submission" date="2017-06" db="EMBL/GenBank/DDBJ databases">
        <title>Whole genome sequence of Laribacter hongkongensis LHGZ1.</title>
        <authorList>
            <person name="Chen D."/>
            <person name="Wu H."/>
            <person name="Chen J."/>
        </authorList>
    </citation>
    <scope>NUCLEOTIDE SEQUENCE [LARGE SCALE GENOMIC DNA]</scope>
    <source>
        <strain evidence="6">LHGZ1</strain>
    </source>
</reference>
<accession>A0A248LNY3</accession>
<keyword evidence="1" id="KW-0808">Transferase</keyword>
<dbReference type="InterPro" id="IPR054790">
    <property type="entry name" value="MurU"/>
</dbReference>
<organism evidence="5 6">
    <name type="scientific">Laribacter hongkongensis</name>
    <dbReference type="NCBI Taxonomy" id="168471"/>
    <lineage>
        <taxon>Bacteria</taxon>
        <taxon>Pseudomonadati</taxon>
        <taxon>Pseudomonadota</taxon>
        <taxon>Betaproteobacteria</taxon>
        <taxon>Neisseriales</taxon>
        <taxon>Aquaspirillaceae</taxon>
        <taxon>Laribacter</taxon>
    </lineage>
</organism>
<dbReference type="Proteomes" id="UP000197424">
    <property type="component" value="Chromosome"/>
</dbReference>
<name>A0A248LNY3_9NEIS</name>
<dbReference type="CDD" id="cd06422">
    <property type="entry name" value="NTP_transferase_like_1"/>
    <property type="match status" value="1"/>
</dbReference>
<dbReference type="PANTHER" id="PTHR43584:SF8">
    <property type="entry name" value="N-ACETYLMURAMATE ALPHA-1-PHOSPHATE URIDYLYLTRANSFERASE"/>
    <property type="match status" value="1"/>
</dbReference>
<evidence type="ECO:0000256" key="2">
    <source>
        <dbReference type="ARBA" id="ARBA00022695"/>
    </source>
</evidence>
<evidence type="ECO:0000313" key="6">
    <source>
        <dbReference type="Proteomes" id="UP000197424"/>
    </source>
</evidence>
<dbReference type="AlphaFoldDB" id="A0A248LNY3"/>
<proteinExistence type="predicted"/>
<dbReference type="SUPFAM" id="SSF53448">
    <property type="entry name" value="Nucleotide-diphospho-sugar transferases"/>
    <property type="match status" value="1"/>
</dbReference>
<dbReference type="PANTHER" id="PTHR43584">
    <property type="entry name" value="NUCLEOTIDYL TRANSFERASE"/>
    <property type="match status" value="1"/>
</dbReference>
<dbReference type="Pfam" id="PF00483">
    <property type="entry name" value="NTP_transferase"/>
    <property type="match status" value="1"/>
</dbReference>
<feature type="domain" description="Nucleotidyl transferase" evidence="4">
    <location>
        <begin position="71"/>
        <end position="187"/>
    </location>
</feature>
<sequence>MDGRAAPPQGRGHLRPAVPPRRQGRLPQGHSAGARLPQESLQPLSGTAPARRADPRPDRRAAECRVHLLMKAMILAAGRGERMKPLTDHTPKPLLPVGRQPLVGWHLTRLAAAGFTDIVINTAWLGAQLPARLGDGAEWGVQIRYSHEGATGLETAGGIATALPLLGDSPFLVVNGDVLTDIDFAALRAVAPVLDGVTRLAHLVLVDNPPHHPDGDFALAADGRVSASPALTFSGVGVYHPALFATTPAGQPARLAPLLRQAMAAGQVSGCHHHGLWLDVGTPERLAEADRLAAAWG</sequence>
<gene>
    <name evidence="5" type="ORF">LHGZ1_3424</name>
</gene>
<feature type="region of interest" description="Disordered" evidence="3">
    <location>
        <begin position="1"/>
        <end position="59"/>
    </location>
</feature>
<dbReference type="Gene3D" id="3.90.550.10">
    <property type="entry name" value="Spore Coat Polysaccharide Biosynthesis Protein SpsA, Chain A"/>
    <property type="match status" value="1"/>
</dbReference>
<evidence type="ECO:0000259" key="4">
    <source>
        <dbReference type="Pfam" id="PF00483"/>
    </source>
</evidence>
<evidence type="ECO:0000313" key="5">
    <source>
        <dbReference type="EMBL" id="ASJ26255.1"/>
    </source>
</evidence>
<dbReference type="EMBL" id="CP022115">
    <property type="protein sequence ID" value="ASJ26255.1"/>
    <property type="molecule type" value="Genomic_DNA"/>
</dbReference>
<keyword evidence="2" id="KW-0548">Nucleotidyltransferase</keyword>
<dbReference type="InterPro" id="IPR029044">
    <property type="entry name" value="Nucleotide-diphossugar_trans"/>
</dbReference>
<dbReference type="InterPro" id="IPR050065">
    <property type="entry name" value="GlmU-like"/>
</dbReference>
<protein>
    <submittedName>
        <fullName evidence="5">Nucleoside-diphosphate-sugar pyrophosphorylase involved in lipopolysaccharide biosynthesis</fullName>
    </submittedName>
</protein>
<dbReference type="NCBIfam" id="NF045761">
    <property type="entry name" value="NAMPUrTaseMurU"/>
    <property type="match status" value="1"/>
</dbReference>
<dbReference type="InterPro" id="IPR005835">
    <property type="entry name" value="NTP_transferase_dom"/>
</dbReference>
<evidence type="ECO:0000256" key="3">
    <source>
        <dbReference type="SAM" id="MobiDB-lite"/>
    </source>
</evidence>